<dbReference type="Gene3D" id="3.90.550.10">
    <property type="entry name" value="Spore Coat Polysaccharide Biosynthesis Protein SpsA, Chain A"/>
    <property type="match status" value="1"/>
</dbReference>
<sequence length="253" mass="29063">MARLSVYMITLNEELRLPIALKALSGIADEIIVVDSGSSDGTVEIAKSFGAKVFFREWDNYSSQKKYAENICSGDWLMNLDADEEVSPALAKEILSAIQLGKHDAYRLRISDIYPGQNKPNPWVRHYKVIRLYRKGVAKMGDTLTWDRVALLDKNAKVGLLKGFILHRSVTSIRQALDKYNSYSEEQAVAASLSGKKYSPWRMVFAINLNFIRYFFIHRRFLHGFWGYIDSVNLSYARFLKFAKSYERDKHAD</sequence>
<organism evidence="2 3">
    <name type="scientific">Dethiosulfovibrio salsuginis</name>
    <dbReference type="NCBI Taxonomy" id="561720"/>
    <lineage>
        <taxon>Bacteria</taxon>
        <taxon>Thermotogati</taxon>
        <taxon>Synergistota</taxon>
        <taxon>Synergistia</taxon>
        <taxon>Synergistales</taxon>
        <taxon>Dethiosulfovibrionaceae</taxon>
        <taxon>Dethiosulfovibrio</taxon>
    </lineage>
</organism>
<evidence type="ECO:0000313" key="3">
    <source>
        <dbReference type="Proteomes" id="UP000193355"/>
    </source>
</evidence>
<reference evidence="3" key="1">
    <citation type="submission" date="2017-04" db="EMBL/GenBank/DDBJ databases">
        <authorList>
            <person name="Varghese N."/>
            <person name="Submissions S."/>
        </authorList>
    </citation>
    <scope>NUCLEOTIDE SEQUENCE [LARGE SCALE GENOMIC DNA]</scope>
    <source>
        <strain evidence="3">USBA 82</strain>
    </source>
</reference>
<evidence type="ECO:0000313" key="2">
    <source>
        <dbReference type="EMBL" id="SMG35929.1"/>
    </source>
</evidence>
<proteinExistence type="predicted"/>
<dbReference type="AlphaFoldDB" id="A0A1X7K4S4"/>
<dbReference type="InterPro" id="IPR001173">
    <property type="entry name" value="Glyco_trans_2-like"/>
</dbReference>
<name>A0A1X7K4S4_9BACT</name>
<dbReference type="Proteomes" id="UP000193355">
    <property type="component" value="Unassembled WGS sequence"/>
</dbReference>
<dbReference type="CDD" id="cd02511">
    <property type="entry name" value="Beta4Glucosyltransferase"/>
    <property type="match status" value="1"/>
</dbReference>
<dbReference type="PANTHER" id="PTHR43630:SF2">
    <property type="entry name" value="GLYCOSYLTRANSFERASE"/>
    <property type="match status" value="1"/>
</dbReference>
<dbReference type="STRING" id="561720.SAMN06275492_1214"/>
<dbReference type="Pfam" id="PF00535">
    <property type="entry name" value="Glycos_transf_2"/>
    <property type="match status" value="1"/>
</dbReference>
<dbReference type="OrthoDB" id="9815923at2"/>
<dbReference type="InterPro" id="IPR029044">
    <property type="entry name" value="Nucleotide-diphossugar_trans"/>
</dbReference>
<protein>
    <submittedName>
        <fullName evidence="2">Glycosyltransferase involved in cell wall bisynthesis</fullName>
    </submittedName>
</protein>
<evidence type="ECO:0000259" key="1">
    <source>
        <dbReference type="Pfam" id="PF00535"/>
    </source>
</evidence>
<dbReference type="RefSeq" id="WP_085544910.1">
    <property type="nucleotide sequence ID" value="NZ_FXBB01000021.1"/>
</dbReference>
<keyword evidence="3" id="KW-1185">Reference proteome</keyword>
<feature type="domain" description="Glycosyltransferase 2-like" evidence="1">
    <location>
        <begin position="5"/>
        <end position="114"/>
    </location>
</feature>
<keyword evidence="2" id="KW-0808">Transferase</keyword>
<dbReference type="PANTHER" id="PTHR43630">
    <property type="entry name" value="POLY-BETA-1,6-N-ACETYL-D-GLUCOSAMINE SYNTHASE"/>
    <property type="match status" value="1"/>
</dbReference>
<dbReference type="SUPFAM" id="SSF53448">
    <property type="entry name" value="Nucleotide-diphospho-sugar transferases"/>
    <property type="match status" value="1"/>
</dbReference>
<accession>A0A1X7K4S4</accession>
<gene>
    <name evidence="2" type="ORF">SAMN06275492_1214</name>
</gene>
<dbReference type="GO" id="GO:0016740">
    <property type="term" value="F:transferase activity"/>
    <property type="evidence" value="ECO:0007669"/>
    <property type="project" value="UniProtKB-KW"/>
</dbReference>
<dbReference type="EMBL" id="FXBB01000021">
    <property type="protein sequence ID" value="SMG35929.1"/>
    <property type="molecule type" value="Genomic_DNA"/>
</dbReference>